<evidence type="ECO:0000256" key="2">
    <source>
        <dbReference type="SAM" id="Phobius"/>
    </source>
</evidence>
<evidence type="ECO:0000313" key="4">
    <source>
        <dbReference type="Proteomes" id="UP000830158"/>
    </source>
</evidence>
<dbReference type="EMBL" id="CP091196">
    <property type="protein sequence ID" value="UQS23084.1"/>
    <property type="molecule type" value="Genomic_DNA"/>
</dbReference>
<keyword evidence="2" id="KW-0812">Transmembrane</keyword>
<protein>
    <submittedName>
        <fullName evidence="3">DUF4383 domain-containing protein</fullName>
    </submittedName>
</protein>
<feature type="transmembrane region" description="Helical" evidence="2">
    <location>
        <begin position="127"/>
        <end position="144"/>
    </location>
</feature>
<accession>A0ABY4NSP8</accession>
<feature type="transmembrane region" description="Helical" evidence="2">
    <location>
        <begin position="20"/>
        <end position="40"/>
    </location>
</feature>
<gene>
    <name evidence="3" type="ORF">L1857_09775</name>
</gene>
<feature type="transmembrane region" description="Helical" evidence="2">
    <location>
        <begin position="60"/>
        <end position="78"/>
    </location>
</feature>
<evidence type="ECO:0000313" key="3">
    <source>
        <dbReference type="EMBL" id="UQS23084.1"/>
    </source>
</evidence>
<feature type="compositionally biased region" description="Basic residues" evidence="1">
    <location>
        <begin position="196"/>
        <end position="213"/>
    </location>
</feature>
<feature type="compositionally biased region" description="Polar residues" evidence="1">
    <location>
        <begin position="153"/>
        <end position="164"/>
    </location>
</feature>
<organism evidence="3 4">
    <name type="scientific">Amycolatopsis thermalba</name>
    <dbReference type="NCBI Taxonomy" id="944492"/>
    <lineage>
        <taxon>Bacteria</taxon>
        <taxon>Bacillati</taxon>
        <taxon>Actinomycetota</taxon>
        <taxon>Actinomycetes</taxon>
        <taxon>Pseudonocardiales</taxon>
        <taxon>Pseudonocardiaceae</taxon>
        <taxon>Amycolatopsis</taxon>
    </lineage>
</organism>
<name>A0ABY4NSP8_9PSEU</name>
<keyword evidence="2" id="KW-1133">Transmembrane helix</keyword>
<keyword evidence="4" id="KW-1185">Reference proteome</keyword>
<reference evidence="3" key="1">
    <citation type="submission" date="2022-01" db="EMBL/GenBank/DDBJ databases">
        <title>PSI-footprinting approach for the identification of protein synthesis inhibitor producers.</title>
        <authorList>
            <person name="Handel F."/>
            <person name="Kulik A."/>
            <person name="Wex K.W."/>
            <person name="Berscheid A."/>
            <person name="Saur J.S."/>
            <person name="Winkler A."/>
            <person name="Wibberg D."/>
            <person name="Kalinowski J."/>
            <person name="Broetz-Oesterhelt H."/>
            <person name="Mast Y."/>
        </authorList>
    </citation>
    <scope>NUCLEOTIDE SEQUENCE</scope>
    <source>
        <strain evidence="3">KNN 49.3e</strain>
    </source>
</reference>
<dbReference type="Proteomes" id="UP000830158">
    <property type="component" value="Chromosome"/>
</dbReference>
<feature type="compositionally biased region" description="Polar residues" evidence="1">
    <location>
        <begin position="180"/>
        <end position="195"/>
    </location>
</feature>
<sequence>MSRSEQARVRAAGFQPVQVLAALVGLVYLVIGIIGFVRTGFGDFTGNPDHMLMGFMINPLHNLVHVVVGVLGLLFAASSASARTFGWILFIGFGLVTIWGLMITGVIASNPVSGLGNPLNLNAADNWLHGASAVLGLIMAVMPARKKVHVESTDSGAATMQQPMATGDVPGNADVPTRPVPQQTGSPEAAAQQQTGRHRPSRWRMHRPGHTTH</sequence>
<evidence type="ECO:0000256" key="1">
    <source>
        <dbReference type="SAM" id="MobiDB-lite"/>
    </source>
</evidence>
<dbReference type="RefSeq" id="WP_094009001.1">
    <property type="nucleotide sequence ID" value="NZ_CP091196.1"/>
</dbReference>
<keyword evidence="2" id="KW-0472">Membrane</keyword>
<feature type="transmembrane region" description="Helical" evidence="2">
    <location>
        <begin position="85"/>
        <end position="107"/>
    </location>
</feature>
<feature type="region of interest" description="Disordered" evidence="1">
    <location>
        <begin position="152"/>
        <end position="213"/>
    </location>
</feature>
<proteinExistence type="predicted"/>
<dbReference type="Pfam" id="PF14325">
    <property type="entry name" value="DUF4383"/>
    <property type="match status" value="1"/>
</dbReference>